<dbReference type="InterPro" id="IPR036388">
    <property type="entry name" value="WH-like_DNA-bd_sf"/>
</dbReference>
<keyword evidence="4" id="KW-0804">Transcription</keyword>
<evidence type="ECO:0000256" key="3">
    <source>
        <dbReference type="ARBA" id="ARBA00023125"/>
    </source>
</evidence>
<dbReference type="EMBL" id="BAAAYK010000038">
    <property type="protein sequence ID" value="GAA3361897.1"/>
    <property type="molecule type" value="Genomic_DNA"/>
</dbReference>
<evidence type="ECO:0000256" key="1">
    <source>
        <dbReference type="ARBA" id="ARBA00011046"/>
    </source>
</evidence>
<evidence type="ECO:0000256" key="4">
    <source>
        <dbReference type="ARBA" id="ARBA00023163"/>
    </source>
</evidence>
<keyword evidence="6" id="KW-1185">Reference proteome</keyword>
<evidence type="ECO:0000313" key="6">
    <source>
        <dbReference type="Proteomes" id="UP001500483"/>
    </source>
</evidence>
<organism evidence="5 6">
    <name type="scientific">Saccharopolyspora gregorii</name>
    <dbReference type="NCBI Taxonomy" id="33914"/>
    <lineage>
        <taxon>Bacteria</taxon>
        <taxon>Bacillati</taxon>
        <taxon>Actinomycetota</taxon>
        <taxon>Actinomycetes</taxon>
        <taxon>Pseudonocardiales</taxon>
        <taxon>Pseudonocardiaceae</taxon>
        <taxon>Saccharopolyspora</taxon>
    </lineage>
</organism>
<keyword evidence="2" id="KW-0805">Transcription regulation</keyword>
<protein>
    <recommendedName>
        <fullName evidence="7">BlaI/MecI/CopY family transcriptional regulator</fullName>
    </recommendedName>
</protein>
<dbReference type="Proteomes" id="UP001500483">
    <property type="component" value="Unassembled WGS sequence"/>
</dbReference>
<reference evidence="6" key="1">
    <citation type="journal article" date="2019" name="Int. J. Syst. Evol. Microbiol.">
        <title>The Global Catalogue of Microorganisms (GCM) 10K type strain sequencing project: providing services to taxonomists for standard genome sequencing and annotation.</title>
        <authorList>
            <consortium name="The Broad Institute Genomics Platform"/>
            <consortium name="The Broad Institute Genome Sequencing Center for Infectious Disease"/>
            <person name="Wu L."/>
            <person name="Ma J."/>
        </authorList>
    </citation>
    <scope>NUCLEOTIDE SEQUENCE [LARGE SCALE GENOMIC DNA]</scope>
    <source>
        <strain evidence="6">JCM 9687</strain>
    </source>
</reference>
<evidence type="ECO:0000313" key="5">
    <source>
        <dbReference type="EMBL" id="GAA3361897.1"/>
    </source>
</evidence>
<dbReference type="InterPro" id="IPR005650">
    <property type="entry name" value="BlaI_family"/>
</dbReference>
<evidence type="ECO:0000256" key="2">
    <source>
        <dbReference type="ARBA" id="ARBA00023015"/>
    </source>
</evidence>
<sequence>MSIVGAVGALGALRGAFARPATPSGPPDKGVGGRLCATPQRDVLDWTAAGGAMLGLGELELKVMNTLWAADEQLRVRDVLARLSAERTFAYTTIMTVLDHLHDKGWVQRTRVGRAFSYWPVRSREEAGAHVLREVLDSSGDAESVLLHFAASVSERESELLRRALKNGRGTP</sequence>
<accession>A0ABP6RWD7</accession>
<dbReference type="Pfam" id="PF03965">
    <property type="entry name" value="Penicillinase_R"/>
    <property type="match status" value="1"/>
</dbReference>
<comment type="caution">
    <text evidence="5">The sequence shown here is derived from an EMBL/GenBank/DDBJ whole genome shotgun (WGS) entry which is preliminary data.</text>
</comment>
<dbReference type="Gene3D" id="1.10.10.10">
    <property type="entry name" value="Winged helix-like DNA-binding domain superfamily/Winged helix DNA-binding domain"/>
    <property type="match status" value="1"/>
</dbReference>
<proteinExistence type="inferred from homology"/>
<dbReference type="Gene3D" id="6.10.140.850">
    <property type="match status" value="1"/>
</dbReference>
<name>A0ABP6RWD7_9PSEU</name>
<evidence type="ECO:0008006" key="7">
    <source>
        <dbReference type="Google" id="ProtNLM"/>
    </source>
</evidence>
<dbReference type="InterPro" id="IPR036390">
    <property type="entry name" value="WH_DNA-bd_sf"/>
</dbReference>
<gene>
    <name evidence="5" type="ORF">GCM10020366_47670</name>
</gene>
<comment type="similarity">
    <text evidence="1">Belongs to the BlaI transcriptional regulatory family.</text>
</comment>
<dbReference type="SUPFAM" id="SSF46785">
    <property type="entry name" value="Winged helix' DNA-binding domain"/>
    <property type="match status" value="1"/>
</dbReference>
<keyword evidence="3" id="KW-0238">DNA-binding</keyword>